<dbReference type="PANTHER" id="PTHR31668:SF4">
    <property type="entry name" value="TRANSCRIPTIONAL ACTIVATOR PROTEIN DAL81"/>
    <property type="match status" value="1"/>
</dbReference>
<dbReference type="InterPro" id="IPR007219">
    <property type="entry name" value="XnlR_reg_dom"/>
</dbReference>
<sequence>MSKDLSNQWGEGSGSHSAGDELQGAQQQQAAAGAVGYTGEPTDKEANPNNELLNFADNYSALIQNLAREHNPDNTGGDSVEKSTAGNTNMRENLDMLLQHYQQMVDKSAPEDSDPRTTGNEEIRSSSEPTACLNCVENGTKCVFVPDLGVCLECETKRLSCSLSNGKLPLGKRERPNTNDSKPQRTQSQQKRKKGNPSGGDNSDDQGKNQQYSNFLQTLYNSMSPGQTNRGFEKGSPTNETPTMAVPPQNERYTPAIQSQQDNNQSQRNPLPQQMTQYPRSSFYVGATSFYDANILNHAKLNTMDQIQIAKSMSLRKVAPNVTFLLRDDFDESMYISQEQEVDAVERLVYPHGRILIEIFFQLIHPYFPILHERVFLEKYNRSYRELTAPLLACIYSLALQWWDFHPKLIGFTKPLIVEKLNDIAFKTFFNRISRPKLSMVQTGLLLLQCRSESPDNWVLCSNLVALSEELGLGVDCQKWKLPKWEKDLRKRLAWAVWAQDKWTAMVEGRHSHLILGRNWMVNVLKRDDFPTKSPTIELASSLQPSNSMTSGLSMFDMNQTAEDYKNGTLMFQQMVALSIIVGEIMDTFYTQGAIHVNTSIEQVLKLAKPLQLKLREWYHSLPQQLSMGKFSPKKFNANATLTLSYFAAEITLHRKIISTLDASTPRELVQVCRTAAKTRLVAAIEFVRDLKSEHVNSFWYPNSTGNFMLIGTFATLLYVTSGNKDEALVFRDLLRNYIWILKVGYKSFEKLRNALENMHMLLAQIPGLLTDELPQDFVPPKSRSQMFRAQQQMLNSYPSASPAITDQGSASPLTGQPRSNVATDVLQSMSNLQSNSPLNSLPDRSPHQNVSGPINQMSPHSATKTPTQGNLNVTPGDAVNGPTYTVDREEDTRSVTSAQATPYLHYSPNQRSQISSSNNTPRNESTNNFDFRDKSGTTMTPRNVAGKSPLVKSTTNTERPDGSEKDEIYPQDGDFDANTNN</sequence>
<accession>J7SAW0</accession>
<evidence type="ECO:0000256" key="3">
    <source>
        <dbReference type="ARBA" id="ARBA00023015"/>
    </source>
</evidence>
<dbReference type="Pfam" id="PF04082">
    <property type="entry name" value="Fungal_trans"/>
    <property type="match status" value="1"/>
</dbReference>
<dbReference type="GO" id="GO:0045944">
    <property type="term" value="P:positive regulation of transcription by RNA polymerase II"/>
    <property type="evidence" value="ECO:0007669"/>
    <property type="project" value="EnsemblFungi"/>
</dbReference>
<evidence type="ECO:0000256" key="2">
    <source>
        <dbReference type="ARBA" id="ARBA00022833"/>
    </source>
</evidence>
<feature type="compositionally biased region" description="Basic and acidic residues" evidence="7">
    <location>
        <begin position="959"/>
        <end position="969"/>
    </location>
</feature>
<feature type="region of interest" description="Disordered" evidence="7">
    <location>
        <begin position="1"/>
        <end position="50"/>
    </location>
</feature>
<evidence type="ECO:0000313" key="9">
    <source>
        <dbReference type="EMBL" id="CCK73099.1"/>
    </source>
</evidence>
<gene>
    <name evidence="9" type="primary">KNAG0M02460</name>
    <name evidence="9" type="ordered locus">KNAG_0M02460</name>
</gene>
<feature type="compositionally biased region" description="Polar residues" evidence="7">
    <location>
        <begin position="848"/>
        <end position="874"/>
    </location>
</feature>
<dbReference type="KEGG" id="kng:KNAG_0M02460"/>
<feature type="domain" description="Xylanolytic transcriptional activator regulatory" evidence="8">
    <location>
        <begin position="357"/>
        <end position="620"/>
    </location>
</feature>
<organism evidence="9 10">
    <name type="scientific">Huiozyma naganishii (strain ATCC MYA-139 / BCRC 22969 / CBS 8797 / KCTC 17520 / NBRC 10181 / NCYC 3082 / Yp74L-3)</name>
    <name type="common">Yeast</name>
    <name type="synonym">Kazachstania naganishii</name>
    <dbReference type="NCBI Taxonomy" id="1071383"/>
    <lineage>
        <taxon>Eukaryota</taxon>
        <taxon>Fungi</taxon>
        <taxon>Dikarya</taxon>
        <taxon>Ascomycota</taxon>
        <taxon>Saccharomycotina</taxon>
        <taxon>Saccharomycetes</taxon>
        <taxon>Saccharomycetales</taxon>
        <taxon>Saccharomycetaceae</taxon>
        <taxon>Huiozyma</taxon>
    </lineage>
</organism>
<protein>
    <recommendedName>
        <fullName evidence="8">Xylanolytic transcriptional activator regulatory domain-containing protein</fullName>
    </recommendedName>
</protein>
<dbReference type="InterPro" id="IPR050797">
    <property type="entry name" value="Carb_Metab_Trans_Reg"/>
</dbReference>
<dbReference type="PANTHER" id="PTHR31668">
    <property type="entry name" value="GLUCOSE TRANSPORT TRANSCRIPTION REGULATOR RGT1-RELATED-RELATED"/>
    <property type="match status" value="1"/>
</dbReference>
<dbReference type="GO" id="GO:1901717">
    <property type="term" value="P:positive regulation of gamma-aminobutyric acid catabolic process"/>
    <property type="evidence" value="ECO:0007669"/>
    <property type="project" value="EnsemblFungi"/>
</dbReference>
<feature type="compositionally biased region" description="Polar residues" evidence="7">
    <location>
        <begin position="178"/>
        <end position="189"/>
    </location>
</feature>
<keyword evidence="2" id="KW-0862">Zinc</keyword>
<feature type="compositionally biased region" description="Basic and acidic residues" evidence="7">
    <location>
        <begin position="108"/>
        <end position="125"/>
    </location>
</feature>
<name>J7SAW0_HUIN7</name>
<feature type="region of interest" description="Disordered" evidence="7">
    <location>
        <begin position="798"/>
        <end position="819"/>
    </location>
</feature>
<keyword evidence="10" id="KW-1185">Reference proteome</keyword>
<dbReference type="AlphaFoldDB" id="J7SAW0"/>
<evidence type="ECO:0000256" key="6">
    <source>
        <dbReference type="ARBA" id="ARBA00023242"/>
    </source>
</evidence>
<reference evidence="10" key="2">
    <citation type="submission" date="2012-08" db="EMBL/GenBank/DDBJ databases">
        <title>Genome sequence of Kazachstania naganishii.</title>
        <authorList>
            <person name="Gordon J.L."/>
            <person name="Armisen D."/>
            <person name="Proux-Wera E."/>
            <person name="OhEigeartaigh S.S."/>
            <person name="Byrne K.P."/>
            <person name="Wolfe K.H."/>
        </authorList>
    </citation>
    <scope>NUCLEOTIDE SEQUENCE [LARGE SCALE GENOMIC DNA]</scope>
    <source>
        <strain evidence="10">ATCC MYA-139 / BCRC 22969 / CBS 8797 / CCRC 22969 / KCTC 17520 / NBRC 10181 / NCYC 3082</strain>
    </source>
</reference>
<feature type="compositionally biased region" description="Polar residues" evidence="7">
    <location>
        <begin position="221"/>
        <end position="242"/>
    </location>
</feature>
<dbReference type="HOGENOM" id="CLU_006632_0_0_1"/>
<evidence type="ECO:0000313" key="10">
    <source>
        <dbReference type="Proteomes" id="UP000006310"/>
    </source>
</evidence>
<dbReference type="GO" id="GO:0001080">
    <property type="term" value="P:nitrogen catabolite activation of transcription from RNA polymerase II promoter"/>
    <property type="evidence" value="ECO:0007669"/>
    <property type="project" value="TreeGrafter"/>
</dbReference>
<evidence type="ECO:0000256" key="5">
    <source>
        <dbReference type="ARBA" id="ARBA00023163"/>
    </source>
</evidence>
<keyword evidence="1" id="KW-0479">Metal-binding</keyword>
<feature type="region of interest" description="Disordered" evidence="7">
    <location>
        <begin position="105"/>
        <end position="128"/>
    </location>
</feature>
<feature type="region of interest" description="Disordered" evidence="7">
    <location>
        <begin position="833"/>
        <end position="982"/>
    </location>
</feature>
<dbReference type="EMBL" id="HE978326">
    <property type="protein sequence ID" value="CCK73099.1"/>
    <property type="molecule type" value="Genomic_DNA"/>
</dbReference>
<feature type="compositionally biased region" description="Polar residues" evidence="7">
    <location>
        <begin position="908"/>
        <end position="930"/>
    </location>
</feature>
<evidence type="ECO:0000256" key="4">
    <source>
        <dbReference type="ARBA" id="ARBA00023125"/>
    </source>
</evidence>
<dbReference type="GO" id="GO:0051123">
    <property type="term" value="P:RNA polymerase II preinitiation complex assembly"/>
    <property type="evidence" value="ECO:0007669"/>
    <property type="project" value="EnsemblFungi"/>
</dbReference>
<dbReference type="GO" id="GO:0008270">
    <property type="term" value="F:zinc ion binding"/>
    <property type="evidence" value="ECO:0007669"/>
    <property type="project" value="InterPro"/>
</dbReference>
<dbReference type="Proteomes" id="UP000006310">
    <property type="component" value="Chromosome 13"/>
</dbReference>
<keyword evidence="3" id="KW-0805">Transcription regulation</keyword>
<proteinExistence type="predicted"/>
<dbReference type="GeneID" id="34528879"/>
<keyword evidence="6" id="KW-0539">Nucleus</keyword>
<dbReference type="GO" id="GO:0003677">
    <property type="term" value="F:DNA binding"/>
    <property type="evidence" value="ECO:0007669"/>
    <property type="project" value="UniProtKB-KW"/>
</dbReference>
<evidence type="ECO:0000256" key="1">
    <source>
        <dbReference type="ARBA" id="ARBA00022723"/>
    </source>
</evidence>
<feature type="region of interest" description="Disordered" evidence="7">
    <location>
        <begin position="163"/>
        <end position="209"/>
    </location>
</feature>
<keyword evidence="4" id="KW-0238">DNA-binding</keyword>
<dbReference type="STRING" id="1071383.J7SAW0"/>
<dbReference type="OrthoDB" id="2264294at2759"/>
<dbReference type="GO" id="GO:1901714">
    <property type="term" value="P:positive regulation of urea catabolic process"/>
    <property type="evidence" value="ECO:0007669"/>
    <property type="project" value="EnsemblFungi"/>
</dbReference>
<keyword evidence="5" id="KW-0804">Transcription</keyword>
<evidence type="ECO:0000256" key="7">
    <source>
        <dbReference type="SAM" id="MobiDB-lite"/>
    </source>
</evidence>
<dbReference type="GO" id="GO:0003713">
    <property type="term" value="F:transcription coactivator activity"/>
    <property type="evidence" value="ECO:0007669"/>
    <property type="project" value="EnsemblFungi"/>
</dbReference>
<dbReference type="GO" id="GO:0005634">
    <property type="term" value="C:nucleus"/>
    <property type="evidence" value="ECO:0007669"/>
    <property type="project" value="TreeGrafter"/>
</dbReference>
<dbReference type="CDD" id="cd12148">
    <property type="entry name" value="fungal_TF_MHR"/>
    <property type="match status" value="1"/>
</dbReference>
<feature type="region of interest" description="Disordered" evidence="7">
    <location>
        <begin position="221"/>
        <end position="249"/>
    </location>
</feature>
<feature type="compositionally biased region" description="Low complexity" evidence="7">
    <location>
        <begin position="833"/>
        <end position="843"/>
    </location>
</feature>
<feature type="compositionally biased region" description="Low complexity" evidence="7">
    <location>
        <begin position="23"/>
        <end position="34"/>
    </location>
</feature>
<dbReference type="eggNOG" id="ENOG502QQXX">
    <property type="taxonomic scope" value="Eukaryota"/>
</dbReference>
<dbReference type="OMA" id="SWNFAIY"/>
<reference evidence="9 10" key="1">
    <citation type="journal article" date="2011" name="Proc. Natl. Acad. Sci. U.S.A.">
        <title>Evolutionary erosion of yeast sex chromosomes by mating-type switching accidents.</title>
        <authorList>
            <person name="Gordon J.L."/>
            <person name="Armisen D."/>
            <person name="Proux-Wera E."/>
            <person name="Oheigeartaigh S.S."/>
            <person name="Byrne K.P."/>
            <person name="Wolfe K.H."/>
        </authorList>
    </citation>
    <scope>NUCLEOTIDE SEQUENCE [LARGE SCALE GENOMIC DNA]</scope>
    <source>
        <strain evidence="10">ATCC MYA-139 / BCRC 22969 / CBS 8797 / CCRC 22969 / KCTC 17520 / NBRC 10181 / NCYC 3082</strain>
    </source>
</reference>
<dbReference type="RefSeq" id="XP_022467343.1">
    <property type="nucleotide sequence ID" value="XM_022611114.1"/>
</dbReference>
<evidence type="ECO:0000259" key="8">
    <source>
        <dbReference type="Pfam" id="PF04082"/>
    </source>
</evidence>
<feature type="compositionally biased region" description="Polar residues" evidence="7">
    <location>
        <begin position="1"/>
        <end position="16"/>
    </location>
</feature>